<dbReference type="CDD" id="cd01949">
    <property type="entry name" value="GGDEF"/>
    <property type="match status" value="1"/>
</dbReference>
<reference evidence="10 11" key="1">
    <citation type="submission" date="2020-08" db="EMBL/GenBank/DDBJ databases">
        <title>Genomic Encyclopedia of Type Strains, Phase IV (KMG-V): Genome sequencing to study the core and pangenomes of soil and plant-associated prokaryotes.</title>
        <authorList>
            <person name="Whitman W."/>
        </authorList>
    </citation>
    <scope>NUCLEOTIDE SEQUENCE [LARGE SCALE GENOMIC DNA]</scope>
    <source>
        <strain evidence="10 11">M8UP14</strain>
    </source>
</reference>
<evidence type="ECO:0000256" key="8">
    <source>
        <dbReference type="SAM" id="Phobius"/>
    </source>
</evidence>
<dbReference type="SUPFAM" id="SSF55073">
    <property type="entry name" value="Nucleotide cyclase"/>
    <property type="match status" value="1"/>
</dbReference>
<dbReference type="GO" id="GO:0052621">
    <property type="term" value="F:diguanylate cyclase activity"/>
    <property type="evidence" value="ECO:0007669"/>
    <property type="project" value="UniProtKB-EC"/>
</dbReference>
<dbReference type="InterPro" id="IPR007895">
    <property type="entry name" value="MASE1"/>
</dbReference>
<evidence type="ECO:0000313" key="11">
    <source>
        <dbReference type="Proteomes" id="UP000540989"/>
    </source>
</evidence>
<dbReference type="Proteomes" id="UP000540989">
    <property type="component" value="Unassembled WGS sequence"/>
</dbReference>
<dbReference type="Pfam" id="PF00990">
    <property type="entry name" value="GGDEF"/>
    <property type="match status" value="1"/>
</dbReference>
<keyword evidence="6 8" id="KW-0472">Membrane</keyword>
<accession>A0A7W8E6P8</accession>
<feature type="transmembrane region" description="Helical" evidence="8">
    <location>
        <begin position="238"/>
        <end position="255"/>
    </location>
</feature>
<dbReference type="InterPro" id="IPR043128">
    <property type="entry name" value="Rev_trsase/Diguanyl_cyclase"/>
</dbReference>
<evidence type="ECO:0000256" key="7">
    <source>
        <dbReference type="ARBA" id="ARBA00034247"/>
    </source>
</evidence>
<feature type="transmembrane region" description="Helical" evidence="8">
    <location>
        <begin position="214"/>
        <end position="232"/>
    </location>
</feature>
<dbReference type="Pfam" id="PF05231">
    <property type="entry name" value="MASE1"/>
    <property type="match status" value="1"/>
</dbReference>
<evidence type="ECO:0000256" key="2">
    <source>
        <dbReference type="ARBA" id="ARBA00012528"/>
    </source>
</evidence>
<dbReference type="PANTHER" id="PTHR45138">
    <property type="entry name" value="REGULATORY COMPONENTS OF SENSORY TRANSDUCTION SYSTEM"/>
    <property type="match status" value="1"/>
</dbReference>
<keyword evidence="11" id="KW-1185">Reference proteome</keyword>
<proteinExistence type="predicted"/>
<evidence type="ECO:0000256" key="3">
    <source>
        <dbReference type="ARBA" id="ARBA00022475"/>
    </source>
</evidence>
<organism evidence="10 11">
    <name type="scientific">Granulicella aggregans</name>
    <dbReference type="NCBI Taxonomy" id="474949"/>
    <lineage>
        <taxon>Bacteria</taxon>
        <taxon>Pseudomonadati</taxon>
        <taxon>Acidobacteriota</taxon>
        <taxon>Terriglobia</taxon>
        <taxon>Terriglobales</taxon>
        <taxon>Acidobacteriaceae</taxon>
        <taxon>Granulicella</taxon>
    </lineage>
</organism>
<dbReference type="GO" id="GO:0005886">
    <property type="term" value="C:plasma membrane"/>
    <property type="evidence" value="ECO:0007669"/>
    <property type="project" value="UniProtKB-SubCell"/>
</dbReference>
<evidence type="ECO:0000256" key="4">
    <source>
        <dbReference type="ARBA" id="ARBA00022692"/>
    </source>
</evidence>
<feature type="transmembrane region" description="Helical" evidence="8">
    <location>
        <begin position="87"/>
        <end position="111"/>
    </location>
</feature>
<dbReference type="NCBIfam" id="TIGR00254">
    <property type="entry name" value="GGDEF"/>
    <property type="match status" value="1"/>
</dbReference>
<comment type="caution">
    <text evidence="10">The sequence shown here is derived from an EMBL/GenBank/DDBJ whole genome shotgun (WGS) entry which is preliminary data.</text>
</comment>
<feature type="transmembrane region" description="Helical" evidence="8">
    <location>
        <begin position="131"/>
        <end position="151"/>
    </location>
</feature>
<dbReference type="InterPro" id="IPR000160">
    <property type="entry name" value="GGDEF_dom"/>
</dbReference>
<dbReference type="SMART" id="SM00267">
    <property type="entry name" value="GGDEF"/>
    <property type="match status" value="1"/>
</dbReference>
<dbReference type="EMBL" id="JACHIP010000006">
    <property type="protein sequence ID" value="MBB5059480.1"/>
    <property type="molecule type" value="Genomic_DNA"/>
</dbReference>
<sequence>MPSVNGWAICTPQNGVVLALLLMTRRKLWPWIVLGYAVALSQGAKAFSGGPHFTSLEILGNLAEVGIAAFTLPPFRNLKQWLQERRLLPAFLFYAMIGGPLLMALTVARQVPGTAGSVAEASLNFWARVRIVALAEALGIALATSLVLVLLNSETYRLFRLRALPQTLALFAISGSSTWLVFQAGASPLLLLVPVAILVIIAFRLGLRAAVLSTALSTVAAALWTLQFHGPAAAPQTYFALAILVILPLSVTLAGKHYVEDRLADAHGELDKLKSLDRLTGVPNRKRFDLVLDREWQRATRDPKHVALLMVDVDDFDLFNQHYGPQAGDECLRLVAARMSDQPHRAYDLISRYDGGRFTVLLPGASGEAVERIAEEFRAEIAAQEWPHELSPFERVTVSVGWAAMVPTEHSRPDALIAAAETALRQARENGKNRVEGVNANLDAVTLA</sequence>
<gene>
    <name evidence="10" type="ORF">HDF16_004206</name>
</gene>
<dbReference type="AlphaFoldDB" id="A0A7W8E6P8"/>
<keyword evidence="4 8" id="KW-0812">Transmembrane</keyword>
<keyword evidence="5 8" id="KW-1133">Transmembrane helix</keyword>
<dbReference type="PROSITE" id="PS50887">
    <property type="entry name" value="GGDEF"/>
    <property type="match status" value="1"/>
</dbReference>
<dbReference type="GO" id="GO:0043709">
    <property type="term" value="P:cell adhesion involved in single-species biofilm formation"/>
    <property type="evidence" value="ECO:0007669"/>
    <property type="project" value="TreeGrafter"/>
</dbReference>
<feature type="domain" description="GGDEF" evidence="9">
    <location>
        <begin position="304"/>
        <end position="440"/>
    </location>
</feature>
<dbReference type="EC" id="2.7.7.65" evidence="2"/>
<evidence type="ECO:0000256" key="6">
    <source>
        <dbReference type="ARBA" id="ARBA00023136"/>
    </source>
</evidence>
<evidence type="ECO:0000259" key="9">
    <source>
        <dbReference type="PROSITE" id="PS50887"/>
    </source>
</evidence>
<dbReference type="InterPro" id="IPR050469">
    <property type="entry name" value="Diguanylate_Cyclase"/>
</dbReference>
<dbReference type="Gene3D" id="3.30.70.270">
    <property type="match status" value="1"/>
</dbReference>
<dbReference type="GO" id="GO:1902201">
    <property type="term" value="P:negative regulation of bacterial-type flagellum-dependent cell motility"/>
    <property type="evidence" value="ECO:0007669"/>
    <property type="project" value="TreeGrafter"/>
</dbReference>
<evidence type="ECO:0000313" key="10">
    <source>
        <dbReference type="EMBL" id="MBB5059480.1"/>
    </source>
</evidence>
<name>A0A7W8E6P8_9BACT</name>
<comment type="subcellular location">
    <subcellularLocation>
        <location evidence="1">Cell membrane</location>
        <topology evidence="1">Multi-pass membrane protein</topology>
    </subcellularLocation>
</comment>
<feature type="transmembrane region" description="Helical" evidence="8">
    <location>
        <begin position="188"/>
        <end position="207"/>
    </location>
</feature>
<protein>
    <recommendedName>
        <fullName evidence="2">diguanylate cyclase</fullName>
        <ecNumber evidence="2">2.7.7.65</ecNumber>
    </recommendedName>
</protein>
<feature type="transmembrane region" description="Helical" evidence="8">
    <location>
        <begin position="163"/>
        <end position="182"/>
    </location>
</feature>
<evidence type="ECO:0000256" key="1">
    <source>
        <dbReference type="ARBA" id="ARBA00004651"/>
    </source>
</evidence>
<dbReference type="PANTHER" id="PTHR45138:SF9">
    <property type="entry name" value="DIGUANYLATE CYCLASE DGCM-RELATED"/>
    <property type="match status" value="1"/>
</dbReference>
<keyword evidence="3" id="KW-1003">Cell membrane</keyword>
<evidence type="ECO:0000256" key="5">
    <source>
        <dbReference type="ARBA" id="ARBA00022989"/>
    </source>
</evidence>
<dbReference type="InterPro" id="IPR029787">
    <property type="entry name" value="Nucleotide_cyclase"/>
</dbReference>
<comment type="catalytic activity">
    <reaction evidence="7">
        <text>2 GTP = 3',3'-c-di-GMP + 2 diphosphate</text>
        <dbReference type="Rhea" id="RHEA:24898"/>
        <dbReference type="ChEBI" id="CHEBI:33019"/>
        <dbReference type="ChEBI" id="CHEBI:37565"/>
        <dbReference type="ChEBI" id="CHEBI:58805"/>
        <dbReference type="EC" id="2.7.7.65"/>
    </reaction>
</comment>